<dbReference type="OrthoDB" id="509049at2"/>
<evidence type="ECO:0000256" key="5">
    <source>
        <dbReference type="SAM" id="Phobius"/>
    </source>
</evidence>
<keyword evidence="7" id="KW-1185">Reference proteome</keyword>
<comment type="caution">
    <text evidence="6">The sequence shown here is derived from an EMBL/GenBank/DDBJ whole genome shotgun (WGS) entry which is preliminary data.</text>
</comment>
<keyword evidence="4 5" id="KW-0472">Membrane</keyword>
<dbReference type="EMBL" id="PGFE01000001">
    <property type="protein sequence ID" value="PJJ76873.1"/>
    <property type="molecule type" value="Genomic_DNA"/>
</dbReference>
<evidence type="ECO:0000256" key="3">
    <source>
        <dbReference type="ARBA" id="ARBA00022989"/>
    </source>
</evidence>
<evidence type="ECO:0000256" key="4">
    <source>
        <dbReference type="ARBA" id="ARBA00023136"/>
    </source>
</evidence>
<feature type="transmembrane region" description="Helical" evidence="5">
    <location>
        <begin position="70"/>
        <end position="87"/>
    </location>
</feature>
<organism evidence="6 7">
    <name type="scientific">Sediminihabitans luteus</name>
    <dbReference type="NCBI Taxonomy" id="1138585"/>
    <lineage>
        <taxon>Bacteria</taxon>
        <taxon>Bacillati</taxon>
        <taxon>Actinomycetota</taxon>
        <taxon>Actinomycetes</taxon>
        <taxon>Micrococcales</taxon>
        <taxon>Cellulomonadaceae</taxon>
        <taxon>Sediminihabitans</taxon>
    </lineage>
</organism>
<evidence type="ECO:0000313" key="7">
    <source>
        <dbReference type="Proteomes" id="UP000231693"/>
    </source>
</evidence>
<sequence>MTGSLAGAYSPGTSVLHRAPAGAKLVALLVASTALLAVRSATGVGVALAVVVALYALARVPWRLAWGQVRPVRLVLVVLLAVQWWLAGPTTAVVTCTRLLVLVALAGLVMLTTRTSALLAAFEAAARPAARVGVDPTRVGLVLALTIRSVPVLVDLVGRVRDAQRARGRENDLRALAVPVVVGALRQADALGEALVARGLDD</sequence>
<keyword evidence="2 5" id="KW-0812">Transmembrane</keyword>
<feature type="transmembrane region" description="Helical" evidence="5">
    <location>
        <begin position="99"/>
        <end position="122"/>
    </location>
</feature>
<dbReference type="PANTHER" id="PTHR33514">
    <property type="entry name" value="PROTEIN ABCI12, CHLOROPLASTIC"/>
    <property type="match status" value="1"/>
</dbReference>
<dbReference type="InterPro" id="IPR003339">
    <property type="entry name" value="ABC/ECF_trnsptr_transmembrane"/>
</dbReference>
<gene>
    <name evidence="6" type="ORF">CLV28_0081</name>
</gene>
<dbReference type="PANTHER" id="PTHR33514:SF13">
    <property type="entry name" value="PROTEIN ABCI12, CHLOROPLASTIC"/>
    <property type="match status" value="1"/>
</dbReference>
<protein>
    <submittedName>
        <fullName evidence="6">Biotin transport system permease protein</fullName>
    </submittedName>
</protein>
<proteinExistence type="predicted"/>
<keyword evidence="3 5" id="KW-1133">Transmembrane helix</keyword>
<evidence type="ECO:0000256" key="2">
    <source>
        <dbReference type="ARBA" id="ARBA00022692"/>
    </source>
</evidence>
<accession>A0A2M9CYE7</accession>
<evidence type="ECO:0000313" key="6">
    <source>
        <dbReference type="EMBL" id="PJJ76873.1"/>
    </source>
</evidence>
<dbReference type="GO" id="GO:0005886">
    <property type="term" value="C:plasma membrane"/>
    <property type="evidence" value="ECO:0007669"/>
    <property type="project" value="TreeGrafter"/>
</dbReference>
<feature type="transmembrane region" description="Helical" evidence="5">
    <location>
        <begin position="25"/>
        <end position="58"/>
    </location>
</feature>
<evidence type="ECO:0000256" key="1">
    <source>
        <dbReference type="ARBA" id="ARBA00004141"/>
    </source>
</evidence>
<dbReference type="Pfam" id="PF02361">
    <property type="entry name" value="CbiQ"/>
    <property type="match status" value="1"/>
</dbReference>
<dbReference type="AlphaFoldDB" id="A0A2M9CYE7"/>
<comment type="subcellular location">
    <subcellularLocation>
        <location evidence="1">Membrane</location>
        <topology evidence="1">Multi-pass membrane protein</topology>
    </subcellularLocation>
</comment>
<dbReference type="Proteomes" id="UP000231693">
    <property type="component" value="Unassembled WGS sequence"/>
</dbReference>
<dbReference type="RefSeq" id="WP_100421356.1">
    <property type="nucleotide sequence ID" value="NZ_BOOX01000015.1"/>
</dbReference>
<reference evidence="6 7" key="1">
    <citation type="submission" date="2017-11" db="EMBL/GenBank/DDBJ databases">
        <title>Genomic Encyclopedia of Archaeal and Bacterial Type Strains, Phase II (KMG-II): From Individual Species to Whole Genera.</title>
        <authorList>
            <person name="Goeker M."/>
        </authorList>
    </citation>
    <scope>NUCLEOTIDE SEQUENCE [LARGE SCALE GENOMIC DNA]</scope>
    <source>
        <strain evidence="6 7">DSM 25478</strain>
    </source>
</reference>
<name>A0A2M9CYE7_9CELL</name>